<accession>F9W6U1</accession>
<name>F9W6U1_TRYCI</name>
<proteinExistence type="predicted"/>
<reference evidence="1 2" key="2">
    <citation type="journal article" date="2012" name="Proc. Natl. Acad. Sci. U.S.A.">
        <title>Antigenic diversity is generated by distinct evolutionary mechanisms in African trypanosome species.</title>
        <authorList>
            <person name="Jackson A.P."/>
            <person name="Berry A."/>
            <person name="Aslett M."/>
            <person name="Allison H.C."/>
            <person name="Burton P."/>
            <person name="Vavrova-Anderson J."/>
            <person name="Brown R."/>
            <person name="Browne H."/>
            <person name="Corton N."/>
            <person name="Hauser H."/>
            <person name="Gamble J."/>
            <person name="Gilderthorp R."/>
            <person name="Marcello L."/>
            <person name="McQuillan J."/>
            <person name="Otto T.D."/>
            <person name="Quail M.A."/>
            <person name="Sanders M.J."/>
            <person name="van Tonder A."/>
            <person name="Ginger M.L."/>
            <person name="Field M.C."/>
            <person name="Barry J.D."/>
            <person name="Hertz-Fowler C."/>
            <person name="Berriman M."/>
        </authorList>
    </citation>
    <scope>NUCLEOTIDE SEQUENCE [LARGE SCALE GENOMIC DNA]</scope>
    <source>
        <strain evidence="1 2">IL3000</strain>
    </source>
</reference>
<protein>
    <submittedName>
        <fullName evidence="1">Uncharacterized protein</fullName>
    </submittedName>
</protein>
<keyword evidence="2" id="KW-1185">Reference proteome</keyword>
<dbReference type="Proteomes" id="UP000000702">
    <property type="component" value="Unassembled WGS sequence"/>
</dbReference>
<dbReference type="AlphaFoldDB" id="F9W6U1"/>
<gene>
    <name evidence="1" type="ORF">TCIL3000_0_37360</name>
</gene>
<sequence>MNGDQYFFFLRNECLKHEKKLHTRSSFFFRFITFYHLLRLRKRGGFFSRCQHHQCHVALHTKRVKHVFCTSLPLVQRKLVMRNAWIAVCAAKLSVTGQDEVGLHHYLSSDRYQREVTRETGTKNVIGKDKTLMKSGR</sequence>
<organism evidence="1 2">
    <name type="scientific">Trypanosoma congolense (strain IL3000)</name>
    <dbReference type="NCBI Taxonomy" id="1068625"/>
    <lineage>
        <taxon>Eukaryota</taxon>
        <taxon>Discoba</taxon>
        <taxon>Euglenozoa</taxon>
        <taxon>Kinetoplastea</taxon>
        <taxon>Metakinetoplastina</taxon>
        <taxon>Trypanosomatida</taxon>
        <taxon>Trypanosomatidae</taxon>
        <taxon>Trypanosoma</taxon>
        <taxon>Nannomonas</taxon>
    </lineage>
</organism>
<evidence type="ECO:0000313" key="1">
    <source>
        <dbReference type="EMBL" id="CCD12898.1"/>
    </source>
</evidence>
<reference evidence="2" key="1">
    <citation type="submission" date="2011-07" db="EMBL/GenBank/DDBJ databases">
        <title>Divergent evolution of antigenic variation in African trypanosomes.</title>
        <authorList>
            <person name="Jackson A.P."/>
            <person name="Berry A."/>
            <person name="Allison H.C."/>
            <person name="Burton P."/>
            <person name="Anderson J."/>
            <person name="Aslett M."/>
            <person name="Brown R."/>
            <person name="Corton N."/>
            <person name="Harris D."/>
            <person name="Hauser H."/>
            <person name="Gamble J."/>
            <person name="Gilderthorp R."/>
            <person name="McQuillan J."/>
            <person name="Quail M.A."/>
            <person name="Sanders M."/>
            <person name="Van Tonder A."/>
            <person name="Ginger M.L."/>
            <person name="Donelson J.E."/>
            <person name="Field M.C."/>
            <person name="Barry J.D."/>
            <person name="Berriman M."/>
            <person name="Hertz-Fowler C."/>
        </authorList>
    </citation>
    <scope>NUCLEOTIDE SEQUENCE [LARGE SCALE GENOMIC DNA]</scope>
    <source>
        <strain evidence="2">IL3000</strain>
    </source>
</reference>
<dbReference type="EMBL" id="CAEQ01000936">
    <property type="protein sequence ID" value="CCD12898.1"/>
    <property type="molecule type" value="Genomic_DNA"/>
</dbReference>
<evidence type="ECO:0000313" key="2">
    <source>
        <dbReference type="Proteomes" id="UP000000702"/>
    </source>
</evidence>
<comment type="caution">
    <text evidence="1">The sequence shown here is derived from an EMBL/GenBank/DDBJ whole genome shotgun (WGS) entry which is preliminary data.</text>
</comment>